<evidence type="ECO:0000313" key="2">
    <source>
        <dbReference type="EMBL" id="KAB8184976.1"/>
    </source>
</evidence>
<keyword evidence="3" id="KW-1185">Reference proteome</keyword>
<organism evidence="2 3">
    <name type="scientific">Microbispora catharanthi</name>
    <dbReference type="NCBI Taxonomy" id="1712871"/>
    <lineage>
        <taxon>Bacteria</taxon>
        <taxon>Bacillati</taxon>
        <taxon>Actinomycetota</taxon>
        <taxon>Actinomycetes</taxon>
        <taxon>Streptosporangiales</taxon>
        <taxon>Streptosporangiaceae</taxon>
        <taxon>Microbispora</taxon>
    </lineage>
</organism>
<sequence length="154" mass="16374">MPGAPFSVRLRPIAAALLLALLTSTACTSEDSPTAAQAGQTLKKHVLQLLEERNARNVTVTDPGGKNIPCGDGKAKQTFAATGEDLWPGTEPDALNDMLLGALKRVGAYRISGASDAKTPVEVVNRSTRTILRLSSREKGRYQVQGETECLLIS</sequence>
<dbReference type="AlphaFoldDB" id="A0A5N6BWS4"/>
<dbReference type="RefSeq" id="WP_139574763.1">
    <property type="nucleotide sequence ID" value="NZ_VDMA02000006.1"/>
</dbReference>
<dbReference type="Proteomes" id="UP000313066">
    <property type="component" value="Unassembled WGS sequence"/>
</dbReference>
<gene>
    <name evidence="2" type="ORF">FH610_013845</name>
</gene>
<evidence type="ECO:0000256" key="1">
    <source>
        <dbReference type="SAM" id="SignalP"/>
    </source>
</evidence>
<dbReference type="EMBL" id="VDMA02000006">
    <property type="protein sequence ID" value="KAB8184976.1"/>
    <property type="molecule type" value="Genomic_DNA"/>
</dbReference>
<evidence type="ECO:0008006" key="4">
    <source>
        <dbReference type="Google" id="ProtNLM"/>
    </source>
</evidence>
<feature type="chain" id="PRO_5039345099" description="Lipoprotein" evidence="1">
    <location>
        <begin position="29"/>
        <end position="154"/>
    </location>
</feature>
<accession>A0A5N6BWS4</accession>
<keyword evidence="1" id="KW-0732">Signal</keyword>
<proteinExistence type="predicted"/>
<protein>
    <recommendedName>
        <fullName evidence="4">Lipoprotein</fullName>
    </recommendedName>
</protein>
<feature type="signal peptide" evidence="1">
    <location>
        <begin position="1"/>
        <end position="28"/>
    </location>
</feature>
<name>A0A5N6BWS4_9ACTN</name>
<reference evidence="2 3" key="1">
    <citation type="submission" date="2019-10" db="EMBL/GenBank/DDBJ databases">
        <title>Nonomuraea sp. nov., isolated from Phyllanthus amarus.</title>
        <authorList>
            <person name="Klykleung N."/>
            <person name="Tanasupawat S."/>
        </authorList>
    </citation>
    <scope>NUCLEOTIDE SEQUENCE [LARGE SCALE GENOMIC DNA]</scope>
    <source>
        <strain evidence="2 3">CR1-09</strain>
    </source>
</reference>
<comment type="caution">
    <text evidence="2">The sequence shown here is derived from an EMBL/GenBank/DDBJ whole genome shotgun (WGS) entry which is preliminary data.</text>
</comment>
<evidence type="ECO:0000313" key="3">
    <source>
        <dbReference type="Proteomes" id="UP000313066"/>
    </source>
</evidence>